<dbReference type="RefSeq" id="WP_353567499.1">
    <property type="nucleotide sequence ID" value="NZ_BAABRI010000014.1"/>
</dbReference>
<dbReference type="InterPro" id="IPR019734">
    <property type="entry name" value="TPR_rpt"/>
</dbReference>
<feature type="chain" id="PRO_5046218549" evidence="2">
    <location>
        <begin position="22"/>
        <end position="422"/>
    </location>
</feature>
<evidence type="ECO:0000256" key="2">
    <source>
        <dbReference type="SAM" id="SignalP"/>
    </source>
</evidence>
<proteinExistence type="predicted"/>
<evidence type="ECO:0000256" key="1">
    <source>
        <dbReference type="PROSITE-ProRule" id="PRU00339"/>
    </source>
</evidence>
<gene>
    <name evidence="3" type="primary">lapB</name>
    <name evidence="3" type="ORF">Hsar01_02620</name>
</gene>
<feature type="repeat" description="TPR" evidence="1">
    <location>
        <begin position="221"/>
        <end position="254"/>
    </location>
</feature>
<dbReference type="Pfam" id="PF13181">
    <property type="entry name" value="TPR_8"/>
    <property type="match status" value="1"/>
</dbReference>
<feature type="repeat" description="TPR" evidence="1">
    <location>
        <begin position="369"/>
        <end position="402"/>
    </location>
</feature>
<dbReference type="InterPro" id="IPR011990">
    <property type="entry name" value="TPR-like_helical_dom_sf"/>
</dbReference>
<keyword evidence="1" id="KW-0802">TPR repeat</keyword>
<comment type="caution">
    <text evidence="3">The sequence shown here is derived from an EMBL/GenBank/DDBJ whole genome shotgun (WGS) entry which is preliminary data.</text>
</comment>
<accession>A0ABP9UTN9</accession>
<evidence type="ECO:0000313" key="3">
    <source>
        <dbReference type="EMBL" id="GAA5483389.1"/>
    </source>
</evidence>
<dbReference type="PANTHER" id="PTHR12558">
    <property type="entry name" value="CELL DIVISION CYCLE 16,23,27"/>
    <property type="match status" value="1"/>
</dbReference>
<reference evidence="3 4" key="1">
    <citation type="submission" date="2024-02" db="EMBL/GenBank/DDBJ databases">
        <title>Haloferula sargassicola NBRC 104335.</title>
        <authorList>
            <person name="Ichikawa N."/>
            <person name="Katano-Makiyama Y."/>
            <person name="Hidaka K."/>
        </authorList>
    </citation>
    <scope>NUCLEOTIDE SEQUENCE [LARGE SCALE GENOMIC DNA]</scope>
    <source>
        <strain evidence="3 4">NBRC 104335</strain>
    </source>
</reference>
<feature type="signal peptide" evidence="2">
    <location>
        <begin position="1"/>
        <end position="21"/>
    </location>
</feature>
<protein>
    <submittedName>
        <fullName evidence="3">Lipopolysaccharide assembly protein B</fullName>
    </submittedName>
</protein>
<feature type="repeat" description="TPR" evidence="1">
    <location>
        <begin position="116"/>
        <end position="149"/>
    </location>
</feature>
<dbReference type="Gene3D" id="1.25.40.10">
    <property type="entry name" value="Tetratricopeptide repeat domain"/>
    <property type="match status" value="3"/>
</dbReference>
<keyword evidence="2" id="KW-0732">Signal</keyword>
<dbReference type="EMBL" id="BAABRI010000014">
    <property type="protein sequence ID" value="GAA5483389.1"/>
    <property type="molecule type" value="Genomic_DNA"/>
</dbReference>
<sequence length="422" mass="46477">MKSLPCLLLLASLAGSGSAHEAEAPPEVTRLQERIGSRDPTAEDWLQIGEAWMQHARNTLDHDFSEAREAYGEALELAPDDERALAGMAWVANSEHRFDEGAEWAHKAIDRDPRCVFAYALLGDGEMELGEYDAAFDHFQQALDLRADLSTLSRGAHLLWLTGDTNRAMALMRQAIDAGGRVPENEAWCRAELALMQFKTGATKAAVQQGAKALELAPDNPRVLMIMGMIRAAGGNDDEARSLYEHSVEVNPTHEPLVGLVELAKRRGDDGAVKKWTSRVLAFHQHSHGHAEHHHHGVDHHVGSAQLALFMADQDMDAGKALAEGKLAYEQFPNIHAADAYAWCAYKSGDLKLAKRMIRRAMKFGTAEPRFHYHAGMIAAASGDVSGARKQLMQALDLNPDFDPIEAPKAREELERLRATVH</sequence>
<evidence type="ECO:0000313" key="4">
    <source>
        <dbReference type="Proteomes" id="UP001476282"/>
    </source>
</evidence>
<dbReference type="Proteomes" id="UP001476282">
    <property type="component" value="Unassembled WGS sequence"/>
</dbReference>
<dbReference type="Pfam" id="PF13432">
    <property type="entry name" value="TPR_16"/>
    <property type="match status" value="1"/>
</dbReference>
<dbReference type="PANTHER" id="PTHR12558:SF13">
    <property type="entry name" value="CELL DIVISION CYCLE PROTEIN 27 HOMOLOG"/>
    <property type="match status" value="1"/>
</dbReference>
<dbReference type="PROSITE" id="PS50005">
    <property type="entry name" value="TPR"/>
    <property type="match status" value="3"/>
</dbReference>
<dbReference type="SUPFAM" id="SSF48452">
    <property type="entry name" value="TPR-like"/>
    <property type="match status" value="2"/>
</dbReference>
<organism evidence="3 4">
    <name type="scientific">Haloferula sargassicola</name>
    <dbReference type="NCBI Taxonomy" id="490096"/>
    <lineage>
        <taxon>Bacteria</taxon>
        <taxon>Pseudomonadati</taxon>
        <taxon>Verrucomicrobiota</taxon>
        <taxon>Verrucomicrobiia</taxon>
        <taxon>Verrucomicrobiales</taxon>
        <taxon>Verrucomicrobiaceae</taxon>
        <taxon>Haloferula</taxon>
    </lineage>
</organism>
<dbReference type="SMART" id="SM00028">
    <property type="entry name" value="TPR"/>
    <property type="match status" value="6"/>
</dbReference>
<name>A0ABP9UTN9_9BACT</name>
<keyword evidence="4" id="KW-1185">Reference proteome</keyword>